<feature type="transmembrane region" description="Helical" evidence="1">
    <location>
        <begin position="115"/>
        <end position="133"/>
    </location>
</feature>
<keyword evidence="1" id="KW-1133">Transmembrane helix</keyword>
<evidence type="ECO:0000256" key="1">
    <source>
        <dbReference type="SAM" id="Phobius"/>
    </source>
</evidence>
<evidence type="ECO:0000313" key="2">
    <source>
        <dbReference type="EMBL" id="MZL68194.1"/>
    </source>
</evidence>
<gene>
    <name evidence="2" type="ORF">GT747_00195</name>
    <name evidence="3" type="ORF">SAMN05444424_1864</name>
</gene>
<keyword evidence="1" id="KW-0812">Transmembrane</keyword>
<sequence>MNCAKKAAGRAVVGFGWGVCISTAICYFISLGVGEYWPVTPELLAAFGGDLLAAVGLQLLTSGLLGAVCAAISVFFEIERWSLARQTALHGCCCAAAVIGTAALNRWVTLSAAGLASYLLLFLGIYLVIWLALAHHWRQKLRAINQKLKGL</sequence>
<comment type="caution">
    <text evidence="3">The sequence shown here is derived from an EMBL/GenBank/DDBJ whole genome shotgun (WGS) entry which is preliminary data.</text>
</comment>
<dbReference type="AlphaFoldDB" id="A0AAQ1ME76"/>
<dbReference type="Proteomes" id="UP000184089">
    <property type="component" value="Unassembled WGS sequence"/>
</dbReference>
<dbReference type="InterPro" id="IPR021560">
    <property type="entry name" value="DUF3021"/>
</dbReference>
<organism evidence="3 4">
    <name type="scientific">Bittarella massiliensis</name>
    <name type="common">ex Durand et al. 2017</name>
    <dbReference type="NCBI Taxonomy" id="1720313"/>
    <lineage>
        <taxon>Bacteria</taxon>
        <taxon>Bacillati</taxon>
        <taxon>Bacillota</taxon>
        <taxon>Clostridia</taxon>
        <taxon>Eubacteriales</taxon>
        <taxon>Oscillospiraceae</taxon>
        <taxon>Bittarella (ex Durand et al. 2017)</taxon>
    </lineage>
</organism>
<feature type="transmembrane region" description="Helical" evidence="1">
    <location>
        <begin position="51"/>
        <end position="76"/>
    </location>
</feature>
<keyword evidence="5" id="KW-1185">Reference proteome</keyword>
<dbReference type="Proteomes" id="UP000474718">
    <property type="component" value="Unassembled WGS sequence"/>
</dbReference>
<dbReference type="RefSeq" id="WP_021660473.1">
    <property type="nucleotide sequence ID" value="NZ_FQVY01000002.1"/>
</dbReference>
<evidence type="ECO:0000313" key="3">
    <source>
        <dbReference type="EMBL" id="SHG20466.1"/>
    </source>
</evidence>
<reference evidence="3" key="1">
    <citation type="submission" date="2016-11" db="EMBL/GenBank/DDBJ databases">
        <authorList>
            <person name="Varghese N."/>
            <person name="Submissions S."/>
        </authorList>
    </citation>
    <scope>NUCLEOTIDE SEQUENCE</scope>
    <source>
        <strain evidence="3">DSM 4029</strain>
    </source>
</reference>
<name>A0AAQ1ME76_9FIRM</name>
<reference evidence="2 5" key="3">
    <citation type="journal article" date="2019" name="Nat. Med.">
        <title>A library of human gut bacterial isolates paired with longitudinal multiomics data enables mechanistic microbiome research.</title>
        <authorList>
            <person name="Poyet M."/>
            <person name="Groussin M."/>
            <person name="Gibbons S.M."/>
            <person name="Avila-Pacheco J."/>
            <person name="Jiang X."/>
            <person name="Kearney S.M."/>
            <person name="Perrotta A.R."/>
            <person name="Berdy B."/>
            <person name="Zhao S."/>
            <person name="Lieberman T.D."/>
            <person name="Swanson P.K."/>
            <person name="Smith M."/>
            <person name="Roesemann S."/>
            <person name="Alexander J.E."/>
            <person name="Rich S.A."/>
            <person name="Livny J."/>
            <person name="Vlamakis H."/>
            <person name="Clish C."/>
            <person name="Bullock K."/>
            <person name="Deik A."/>
            <person name="Scott J."/>
            <person name="Pierce K.A."/>
            <person name="Xavier R.J."/>
            <person name="Alm E.J."/>
        </authorList>
    </citation>
    <scope>NUCLEOTIDE SEQUENCE [LARGE SCALE GENOMIC DNA]</scope>
    <source>
        <strain evidence="2 5">BIOML-A2</strain>
    </source>
</reference>
<dbReference type="EMBL" id="FQVY01000002">
    <property type="protein sequence ID" value="SHG20466.1"/>
    <property type="molecule type" value="Genomic_DNA"/>
</dbReference>
<proteinExistence type="predicted"/>
<protein>
    <submittedName>
        <fullName evidence="2">DUF3021 family protein</fullName>
    </submittedName>
</protein>
<feature type="transmembrane region" description="Helical" evidence="1">
    <location>
        <begin position="88"/>
        <end position="109"/>
    </location>
</feature>
<reference evidence="4" key="2">
    <citation type="submission" date="2016-11" db="EMBL/GenBank/DDBJ databases">
        <authorList>
            <person name="Jaros S."/>
            <person name="Januszkiewicz K."/>
            <person name="Wedrychowicz H."/>
        </authorList>
    </citation>
    <scope>NUCLEOTIDE SEQUENCE [LARGE SCALE GENOMIC DNA]</scope>
    <source>
        <strain evidence="4">DSM 4029</strain>
    </source>
</reference>
<evidence type="ECO:0000313" key="4">
    <source>
        <dbReference type="Proteomes" id="UP000184089"/>
    </source>
</evidence>
<feature type="transmembrane region" description="Helical" evidence="1">
    <location>
        <begin position="12"/>
        <end position="31"/>
    </location>
</feature>
<evidence type="ECO:0000313" key="5">
    <source>
        <dbReference type="Proteomes" id="UP000474718"/>
    </source>
</evidence>
<accession>A0AAQ1ME76</accession>
<dbReference type="Pfam" id="PF11457">
    <property type="entry name" value="DUF3021"/>
    <property type="match status" value="1"/>
</dbReference>
<dbReference type="EMBL" id="WWVX01000001">
    <property type="protein sequence ID" value="MZL68194.1"/>
    <property type="molecule type" value="Genomic_DNA"/>
</dbReference>
<keyword evidence="1" id="KW-0472">Membrane</keyword>